<protein>
    <submittedName>
        <fullName evidence="2">GNAT family N-acetyltransferase</fullName>
    </submittedName>
</protein>
<reference evidence="2 3" key="1">
    <citation type="submission" date="2019-12" db="EMBL/GenBank/DDBJ databases">
        <title>Rhizobium genotypes associated with high levels of biological nitrogen fixation by grain legumes in a temperate-maritime cropping system.</title>
        <authorList>
            <person name="Maluk M."/>
            <person name="Francesc Ferrando Molina F."/>
            <person name="Lopez Del Egido L."/>
            <person name="Lafos M."/>
            <person name="Langarica-Fuentes A."/>
            <person name="Gebre Yohannes G."/>
            <person name="Young M.W."/>
            <person name="Martin P."/>
            <person name="Gantlett R."/>
            <person name="Kenicer G."/>
            <person name="Hawes C."/>
            <person name="Begg G.S."/>
            <person name="Quilliam R.S."/>
            <person name="Squire G.R."/>
            <person name="Poole P.S."/>
            <person name="Young P.W."/>
            <person name="Iannetta P.M."/>
            <person name="James E.K."/>
        </authorList>
    </citation>
    <scope>NUCLEOTIDE SEQUENCE [LARGE SCALE GENOMIC DNA]</scope>
    <source>
        <strain evidence="2 3">JHI1118</strain>
    </source>
</reference>
<feature type="domain" description="N-acetyltransferase" evidence="1">
    <location>
        <begin position="16"/>
        <end position="170"/>
    </location>
</feature>
<evidence type="ECO:0000313" key="3">
    <source>
        <dbReference type="Proteomes" id="UP000483035"/>
    </source>
</evidence>
<dbReference type="Pfam" id="PF00583">
    <property type="entry name" value="Acetyltransf_1"/>
    <property type="match status" value="1"/>
</dbReference>
<dbReference type="RefSeq" id="WP_163989553.1">
    <property type="nucleotide sequence ID" value="NZ_WUEY01000011.1"/>
</dbReference>
<comment type="caution">
    <text evidence="2">The sequence shown here is derived from an EMBL/GenBank/DDBJ whole genome shotgun (WGS) entry which is preliminary data.</text>
</comment>
<evidence type="ECO:0000259" key="1">
    <source>
        <dbReference type="PROSITE" id="PS51186"/>
    </source>
</evidence>
<dbReference type="CDD" id="cd04301">
    <property type="entry name" value="NAT_SF"/>
    <property type="match status" value="1"/>
</dbReference>
<dbReference type="AlphaFoldDB" id="A0A6L9UDS0"/>
<dbReference type="EMBL" id="WUEY01000011">
    <property type="protein sequence ID" value="NEI72337.1"/>
    <property type="molecule type" value="Genomic_DNA"/>
</dbReference>
<dbReference type="GO" id="GO:0016747">
    <property type="term" value="F:acyltransferase activity, transferring groups other than amino-acyl groups"/>
    <property type="evidence" value="ECO:0007669"/>
    <property type="project" value="InterPro"/>
</dbReference>
<proteinExistence type="predicted"/>
<evidence type="ECO:0000313" key="2">
    <source>
        <dbReference type="EMBL" id="NEI72337.1"/>
    </source>
</evidence>
<dbReference type="SUPFAM" id="SSF55729">
    <property type="entry name" value="Acyl-CoA N-acyltransferases (Nat)"/>
    <property type="match status" value="1"/>
</dbReference>
<dbReference type="InterPro" id="IPR016181">
    <property type="entry name" value="Acyl_CoA_acyltransferase"/>
</dbReference>
<sequence>MPEQKWSITTRDGLRVSVRPAGLEDEQLLTDLFDHVSPQDLRFRFLSAVKHVSRRQIADLIGIDHRAVESYIAFAEDSAVPIATAVLACDRDRKRAEVAISVRSEFKGHGLGWELLGLMVKEAGQRGMDKIESIEDRSNYDAIELEQNMGFTAKPYPDDPTLLLLSKSLAP</sequence>
<dbReference type="PROSITE" id="PS51186">
    <property type="entry name" value="GNAT"/>
    <property type="match status" value="1"/>
</dbReference>
<name>A0A6L9UDS0_9HYPH</name>
<dbReference type="Proteomes" id="UP000483035">
    <property type="component" value="Unassembled WGS sequence"/>
</dbReference>
<gene>
    <name evidence="2" type="ORF">GR212_22380</name>
</gene>
<dbReference type="InterPro" id="IPR000182">
    <property type="entry name" value="GNAT_dom"/>
</dbReference>
<dbReference type="Gene3D" id="3.40.630.30">
    <property type="match status" value="1"/>
</dbReference>
<accession>A0A6L9UDS0</accession>
<keyword evidence="2" id="KW-0808">Transferase</keyword>
<organism evidence="2 3">
    <name type="scientific">Rhizobium lusitanum</name>
    <dbReference type="NCBI Taxonomy" id="293958"/>
    <lineage>
        <taxon>Bacteria</taxon>
        <taxon>Pseudomonadati</taxon>
        <taxon>Pseudomonadota</taxon>
        <taxon>Alphaproteobacteria</taxon>
        <taxon>Hyphomicrobiales</taxon>
        <taxon>Rhizobiaceae</taxon>
        <taxon>Rhizobium/Agrobacterium group</taxon>
        <taxon>Rhizobium</taxon>
    </lineage>
</organism>